<feature type="compositionally biased region" description="Basic and acidic residues" evidence="1">
    <location>
        <begin position="271"/>
        <end position="281"/>
    </location>
</feature>
<feature type="domain" description="SRA1/Sec31" evidence="2">
    <location>
        <begin position="96"/>
        <end position="220"/>
    </location>
</feature>
<gene>
    <name evidence="3" type="primary">SRA1-L</name>
    <name evidence="3" type="ORF">Hamer_G017691</name>
</gene>
<comment type="caution">
    <text evidence="3">The sequence shown here is derived from an EMBL/GenBank/DDBJ whole genome shotgun (WGS) entry which is preliminary data.</text>
</comment>
<name>A0A8J5JAH2_HOMAM</name>
<feature type="compositionally biased region" description="Basic and acidic residues" evidence="1">
    <location>
        <begin position="228"/>
        <end position="239"/>
    </location>
</feature>
<feature type="compositionally biased region" description="Basic and acidic residues" evidence="1">
    <location>
        <begin position="248"/>
        <end position="263"/>
    </location>
</feature>
<feature type="region of interest" description="Disordered" evidence="1">
    <location>
        <begin position="218"/>
        <end position="281"/>
    </location>
</feature>
<feature type="compositionally biased region" description="Low complexity" evidence="1">
    <location>
        <begin position="43"/>
        <end position="54"/>
    </location>
</feature>
<evidence type="ECO:0000259" key="2">
    <source>
        <dbReference type="Pfam" id="PF07304"/>
    </source>
</evidence>
<accession>A0A8J5JAH2</accession>
<dbReference type="OrthoDB" id="5982138at2759"/>
<keyword evidence="4" id="KW-1185">Reference proteome</keyword>
<dbReference type="InterPro" id="IPR040243">
    <property type="entry name" value="Steroid_recept_RNA_1"/>
</dbReference>
<dbReference type="Proteomes" id="UP000747542">
    <property type="component" value="Unassembled WGS sequence"/>
</dbReference>
<evidence type="ECO:0000256" key="1">
    <source>
        <dbReference type="SAM" id="MobiDB-lite"/>
    </source>
</evidence>
<dbReference type="Pfam" id="PF07304">
    <property type="entry name" value="SRA1"/>
    <property type="match status" value="1"/>
</dbReference>
<dbReference type="PANTHER" id="PTHR18834:SF2">
    <property type="entry name" value="STEROID RECEPTOR RNA ACTIVATOR 1"/>
    <property type="match status" value="1"/>
</dbReference>
<evidence type="ECO:0000313" key="3">
    <source>
        <dbReference type="EMBL" id="KAG7153873.1"/>
    </source>
</evidence>
<dbReference type="InterPro" id="IPR009917">
    <property type="entry name" value="SRA1/Sec31"/>
</dbReference>
<dbReference type="GO" id="GO:0003713">
    <property type="term" value="F:transcription coactivator activity"/>
    <property type="evidence" value="ECO:0007669"/>
    <property type="project" value="InterPro"/>
</dbReference>
<sequence length="281" mass="30701">MNPIGPGNHDRAWNDPPKFAFNASGAAASGATGGRRRLLNKRVPVPIGPSSTSSPVPPVLRPGDTPPTMGNIPLRPPRVDPLPIQPSPVNCLHDVKPKIPVGSRTDEVKPSENAQELLEEVDLALKNSLESISVELKDSVRDEINKRVSTMKTMWLDGKLNNVVQRRILSLARALTQEEYDIAWTLHQGLIVDYTSMCSPWMVGIKTLISECRNHSKGEANINSASPAKDDENKEKLDIDPVMGVEDMTVREKDSDTGSRCESDATVCDTVVEKPENKSPS</sequence>
<keyword evidence="3" id="KW-0675">Receptor</keyword>
<protein>
    <submittedName>
        <fullName evidence="3">Steroid receptor RNA activator 1-like</fullName>
    </submittedName>
</protein>
<dbReference type="EMBL" id="JAHLQT010046276">
    <property type="protein sequence ID" value="KAG7153873.1"/>
    <property type="molecule type" value="Genomic_DNA"/>
</dbReference>
<dbReference type="GO" id="GO:0006357">
    <property type="term" value="P:regulation of transcription by RNA polymerase II"/>
    <property type="evidence" value="ECO:0007669"/>
    <property type="project" value="InterPro"/>
</dbReference>
<reference evidence="3" key="1">
    <citation type="journal article" date="2021" name="Sci. Adv.">
        <title>The American lobster genome reveals insights on longevity, neural, and immune adaptations.</title>
        <authorList>
            <person name="Polinski J.M."/>
            <person name="Zimin A.V."/>
            <person name="Clark K.F."/>
            <person name="Kohn A.B."/>
            <person name="Sadowski N."/>
            <person name="Timp W."/>
            <person name="Ptitsyn A."/>
            <person name="Khanna P."/>
            <person name="Romanova D.Y."/>
            <person name="Williams P."/>
            <person name="Greenwood S.J."/>
            <person name="Moroz L.L."/>
            <person name="Walt D.R."/>
            <person name="Bodnar A.G."/>
        </authorList>
    </citation>
    <scope>NUCLEOTIDE SEQUENCE</scope>
    <source>
        <strain evidence="3">GMGI-L3</strain>
    </source>
</reference>
<organism evidence="3 4">
    <name type="scientific">Homarus americanus</name>
    <name type="common">American lobster</name>
    <dbReference type="NCBI Taxonomy" id="6706"/>
    <lineage>
        <taxon>Eukaryota</taxon>
        <taxon>Metazoa</taxon>
        <taxon>Ecdysozoa</taxon>
        <taxon>Arthropoda</taxon>
        <taxon>Crustacea</taxon>
        <taxon>Multicrustacea</taxon>
        <taxon>Malacostraca</taxon>
        <taxon>Eumalacostraca</taxon>
        <taxon>Eucarida</taxon>
        <taxon>Decapoda</taxon>
        <taxon>Pleocyemata</taxon>
        <taxon>Astacidea</taxon>
        <taxon>Nephropoidea</taxon>
        <taxon>Nephropidae</taxon>
        <taxon>Homarus</taxon>
    </lineage>
</organism>
<dbReference type="AlphaFoldDB" id="A0A8J5JAH2"/>
<dbReference type="PANTHER" id="PTHR18834">
    <property type="entry name" value="STEROID RECEPTOR RNA ACTIVATOR 1"/>
    <property type="match status" value="1"/>
</dbReference>
<feature type="region of interest" description="Disordered" evidence="1">
    <location>
        <begin position="1"/>
        <end position="59"/>
    </location>
</feature>
<dbReference type="GO" id="GO:0005634">
    <property type="term" value="C:nucleus"/>
    <property type="evidence" value="ECO:0007669"/>
    <property type="project" value="TreeGrafter"/>
</dbReference>
<evidence type="ECO:0000313" key="4">
    <source>
        <dbReference type="Proteomes" id="UP000747542"/>
    </source>
</evidence>
<proteinExistence type="predicted"/>